<evidence type="ECO:0000256" key="1">
    <source>
        <dbReference type="SAM" id="MobiDB-lite"/>
    </source>
</evidence>
<feature type="non-terminal residue" evidence="2">
    <location>
        <position position="46"/>
    </location>
</feature>
<keyword evidence="3" id="KW-1185">Reference proteome</keyword>
<feature type="region of interest" description="Disordered" evidence="1">
    <location>
        <begin position="1"/>
        <end position="20"/>
    </location>
</feature>
<proteinExistence type="predicted"/>
<accession>A0AAV4PCK1</accession>
<name>A0AAV4PCK1_CAEEX</name>
<evidence type="ECO:0000313" key="3">
    <source>
        <dbReference type="Proteomes" id="UP001054945"/>
    </source>
</evidence>
<dbReference type="EMBL" id="BPLR01004449">
    <property type="protein sequence ID" value="GIX94915.1"/>
    <property type="molecule type" value="Genomic_DNA"/>
</dbReference>
<comment type="caution">
    <text evidence="2">The sequence shown here is derived from an EMBL/GenBank/DDBJ whole genome shotgun (WGS) entry which is preliminary data.</text>
</comment>
<dbReference type="Proteomes" id="UP001054945">
    <property type="component" value="Unassembled WGS sequence"/>
</dbReference>
<reference evidence="2 3" key="1">
    <citation type="submission" date="2021-06" db="EMBL/GenBank/DDBJ databases">
        <title>Caerostris extrusa draft genome.</title>
        <authorList>
            <person name="Kono N."/>
            <person name="Arakawa K."/>
        </authorList>
    </citation>
    <scope>NUCLEOTIDE SEQUENCE [LARGE SCALE GENOMIC DNA]</scope>
</reference>
<protein>
    <submittedName>
        <fullName evidence="2">Uncharacterized protein</fullName>
    </submittedName>
</protein>
<sequence>MVFQSAVRTHSGGGELRRGLNAGASQIARKLQSLMTDRRYNLPEKG</sequence>
<organism evidence="2 3">
    <name type="scientific">Caerostris extrusa</name>
    <name type="common">Bark spider</name>
    <name type="synonym">Caerostris bankana</name>
    <dbReference type="NCBI Taxonomy" id="172846"/>
    <lineage>
        <taxon>Eukaryota</taxon>
        <taxon>Metazoa</taxon>
        <taxon>Ecdysozoa</taxon>
        <taxon>Arthropoda</taxon>
        <taxon>Chelicerata</taxon>
        <taxon>Arachnida</taxon>
        <taxon>Araneae</taxon>
        <taxon>Araneomorphae</taxon>
        <taxon>Entelegynae</taxon>
        <taxon>Araneoidea</taxon>
        <taxon>Araneidae</taxon>
        <taxon>Caerostris</taxon>
    </lineage>
</organism>
<dbReference type="AlphaFoldDB" id="A0AAV4PCK1"/>
<evidence type="ECO:0000313" key="2">
    <source>
        <dbReference type="EMBL" id="GIX94915.1"/>
    </source>
</evidence>
<gene>
    <name evidence="2" type="ORF">CEXT_542061</name>
</gene>